<dbReference type="SUPFAM" id="SSF82153">
    <property type="entry name" value="FAS1 domain"/>
    <property type="match status" value="2"/>
</dbReference>
<dbReference type="PANTHER" id="PTHR10900:SF120">
    <property type="entry name" value="MUCIN-5AC-RELATED"/>
    <property type="match status" value="1"/>
</dbReference>
<protein>
    <recommendedName>
        <fullName evidence="2">FAS1 domain-containing protein</fullName>
    </recommendedName>
</protein>
<evidence type="ECO:0000313" key="3">
    <source>
        <dbReference type="EMBL" id="EFX69555.1"/>
    </source>
</evidence>
<dbReference type="eggNOG" id="KOG1437">
    <property type="taxonomic scope" value="Eukaryota"/>
</dbReference>
<gene>
    <name evidence="3" type="ORF">DAPPUDRAFT_300902</name>
</gene>
<dbReference type="GO" id="GO:0050839">
    <property type="term" value="F:cell adhesion molecule binding"/>
    <property type="evidence" value="ECO:0000318"/>
    <property type="project" value="GO_Central"/>
</dbReference>
<dbReference type="SMART" id="SM00554">
    <property type="entry name" value="FAS1"/>
    <property type="match status" value="2"/>
</dbReference>
<dbReference type="PhylomeDB" id="E9HFC8"/>
<feature type="domain" description="FAS1" evidence="2">
    <location>
        <begin position="21"/>
        <end position="155"/>
    </location>
</feature>
<proteinExistence type="predicted"/>
<sequence>MNSSLALAGLLLLVLAVSAKPQDASTNLKNTLMSANFTRLVDEIVKFDLADSVSKAGPKTIFAPSNQAFREMMMANRPMTNSTETMMKLLRRSFVVSRRIMPSDITNEMVVDTISGEKLRFNIYNTVMTVNGAILTKEPIVVKDDVIVYRLNSVILSSFTSGQNMMAVLEMNKDRFSTLIRCIQDTGLTDTLTKDGPFTLFAPTNEAFRSLPSEALARLMATPAELKRVLSGHVTKGTYFLGALDSKDSGTDMVLPTLDGGSNKIMINGRSIKVDGTPVVTSADNIMAENGVIHAISRVLMPN</sequence>
<dbReference type="PANTHER" id="PTHR10900">
    <property type="entry name" value="PERIOSTIN-RELATED"/>
    <property type="match status" value="1"/>
</dbReference>
<dbReference type="InterPro" id="IPR036378">
    <property type="entry name" value="FAS1_dom_sf"/>
</dbReference>
<dbReference type="InterPro" id="IPR000782">
    <property type="entry name" value="FAS1_domain"/>
</dbReference>
<dbReference type="GO" id="GO:0005615">
    <property type="term" value="C:extracellular space"/>
    <property type="evidence" value="ECO:0000318"/>
    <property type="project" value="GO_Central"/>
</dbReference>
<dbReference type="InParanoid" id="E9HFC8"/>
<dbReference type="Pfam" id="PF02469">
    <property type="entry name" value="Fasciclin"/>
    <property type="match status" value="2"/>
</dbReference>
<dbReference type="InterPro" id="IPR050904">
    <property type="entry name" value="Adhesion/Biosynth-related"/>
</dbReference>
<name>E9HFC8_DAPPU</name>
<dbReference type="STRING" id="6669.E9HFC8"/>
<feature type="domain" description="FAS1" evidence="2">
    <location>
        <begin position="163"/>
        <end position="300"/>
    </location>
</feature>
<dbReference type="FunFam" id="2.30.180.10:FF:000032">
    <property type="entry name" value="Fasciclin domain-containing protein, putative"/>
    <property type="match status" value="1"/>
</dbReference>
<dbReference type="OMA" id="WIISERI"/>
<keyword evidence="1" id="KW-0732">Signal</keyword>
<dbReference type="GO" id="GO:0007155">
    <property type="term" value="P:cell adhesion"/>
    <property type="evidence" value="ECO:0000318"/>
    <property type="project" value="GO_Central"/>
</dbReference>
<keyword evidence="4" id="KW-1185">Reference proteome</keyword>
<dbReference type="PROSITE" id="PS50213">
    <property type="entry name" value="FAS1"/>
    <property type="match status" value="2"/>
</dbReference>
<evidence type="ECO:0000313" key="4">
    <source>
        <dbReference type="Proteomes" id="UP000000305"/>
    </source>
</evidence>
<evidence type="ECO:0000259" key="2">
    <source>
        <dbReference type="PROSITE" id="PS50213"/>
    </source>
</evidence>
<dbReference type="Gene3D" id="2.30.180.10">
    <property type="entry name" value="FAS1 domain"/>
    <property type="match status" value="2"/>
</dbReference>
<reference evidence="3 4" key="1">
    <citation type="journal article" date="2011" name="Science">
        <title>The ecoresponsive genome of Daphnia pulex.</title>
        <authorList>
            <person name="Colbourne J.K."/>
            <person name="Pfrender M.E."/>
            <person name="Gilbert D."/>
            <person name="Thomas W.K."/>
            <person name="Tucker A."/>
            <person name="Oakley T.H."/>
            <person name="Tokishita S."/>
            <person name="Aerts A."/>
            <person name="Arnold G.J."/>
            <person name="Basu M.K."/>
            <person name="Bauer D.J."/>
            <person name="Caceres C.E."/>
            <person name="Carmel L."/>
            <person name="Casola C."/>
            <person name="Choi J.H."/>
            <person name="Detter J.C."/>
            <person name="Dong Q."/>
            <person name="Dusheyko S."/>
            <person name="Eads B.D."/>
            <person name="Frohlich T."/>
            <person name="Geiler-Samerotte K.A."/>
            <person name="Gerlach D."/>
            <person name="Hatcher P."/>
            <person name="Jogdeo S."/>
            <person name="Krijgsveld J."/>
            <person name="Kriventseva E.V."/>
            <person name="Kultz D."/>
            <person name="Laforsch C."/>
            <person name="Lindquist E."/>
            <person name="Lopez J."/>
            <person name="Manak J.R."/>
            <person name="Muller J."/>
            <person name="Pangilinan J."/>
            <person name="Patwardhan R.P."/>
            <person name="Pitluck S."/>
            <person name="Pritham E.J."/>
            <person name="Rechtsteiner A."/>
            <person name="Rho M."/>
            <person name="Rogozin I.B."/>
            <person name="Sakarya O."/>
            <person name="Salamov A."/>
            <person name="Schaack S."/>
            <person name="Shapiro H."/>
            <person name="Shiga Y."/>
            <person name="Skalitzky C."/>
            <person name="Smith Z."/>
            <person name="Souvorov A."/>
            <person name="Sung W."/>
            <person name="Tang Z."/>
            <person name="Tsuchiya D."/>
            <person name="Tu H."/>
            <person name="Vos H."/>
            <person name="Wang M."/>
            <person name="Wolf Y.I."/>
            <person name="Yamagata H."/>
            <person name="Yamada T."/>
            <person name="Ye Y."/>
            <person name="Shaw J.R."/>
            <person name="Andrews J."/>
            <person name="Crease T.J."/>
            <person name="Tang H."/>
            <person name="Lucas S.M."/>
            <person name="Robertson H.M."/>
            <person name="Bork P."/>
            <person name="Koonin E.V."/>
            <person name="Zdobnov E.M."/>
            <person name="Grigoriev I.V."/>
            <person name="Lynch M."/>
            <person name="Boore J.L."/>
        </authorList>
    </citation>
    <scope>NUCLEOTIDE SEQUENCE [LARGE SCALE GENOMIC DNA]</scope>
</reference>
<dbReference type="HOGENOM" id="CLU_031281_1_0_1"/>
<dbReference type="KEGG" id="dpx:DAPPUDRAFT_300902"/>
<dbReference type="EMBL" id="GL732635">
    <property type="protein sequence ID" value="EFX69555.1"/>
    <property type="molecule type" value="Genomic_DNA"/>
</dbReference>
<dbReference type="AlphaFoldDB" id="E9HFC8"/>
<dbReference type="OrthoDB" id="286301at2759"/>
<dbReference type="GO" id="GO:0031012">
    <property type="term" value="C:extracellular matrix"/>
    <property type="evidence" value="ECO:0000318"/>
    <property type="project" value="GO_Central"/>
</dbReference>
<organism evidence="3 4">
    <name type="scientific">Daphnia pulex</name>
    <name type="common">Water flea</name>
    <dbReference type="NCBI Taxonomy" id="6669"/>
    <lineage>
        <taxon>Eukaryota</taxon>
        <taxon>Metazoa</taxon>
        <taxon>Ecdysozoa</taxon>
        <taxon>Arthropoda</taxon>
        <taxon>Crustacea</taxon>
        <taxon>Branchiopoda</taxon>
        <taxon>Diplostraca</taxon>
        <taxon>Cladocera</taxon>
        <taxon>Anomopoda</taxon>
        <taxon>Daphniidae</taxon>
        <taxon>Daphnia</taxon>
    </lineage>
</organism>
<dbReference type="GO" id="GO:0030198">
    <property type="term" value="P:extracellular matrix organization"/>
    <property type="evidence" value="ECO:0000318"/>
    <property type="project" value="GO_Central"/>
</dbReference>
<accession>E9HFC8</accession>
<feature type="chain" id="PRO_5003241931" description="FAS1 domain-containing protein" evidence="1">
    <location>
        <begin position="20"/>
        <end position="303"/>
    </location>
</feature>
<evidence type="ECO:0000256" key="1">
    <source>
        <dbReference type="SAM" id="SignalP"/>
    </source>
</evidence>
<dbReference type="Proteomes" id="UP000000305">
    <property type="component" value="Unassembled WGS sequence"/>
</dbReference>
<feature type="signal peptide" evidence="1">
    <location>
        <begin position="1"/>
        <end position="19"/>
    </location>
</feature>